<evidence type="ECO:0000259" key="1">
    <source>
        <dbReference type="PROSITE" id="PS50965"/>
    </source>
</evidence>
<comment type="caution">
    <text evidence="2">The sequence shown here is derived from an EMBL/GenBank/DDBJ whole genome shotgun (WGS) entry which is preliminary data.</text>
</comment>
<proteinExistence type="predicted"/>
<evidence type="ECO:0000313" key="2">
    <source>
        <dbReference type="EMBL" id="MDQ0353061.1"/>
    </source>
</evidence>
<gene>
    <name evidence="2" type="ORF">J2R98_002922</name>
</gene>
<dbReference type="Proteomes" id="UP001236723">
    <property type="component" value="Unassembled WGS sequence"/>
</dbReference>
<keyword evidence="3" id="KW-1185">Reference proteome</keyword>
<feature type="domain" description="NERD" evidence="1">
    <location>
        <begin position="41"/>
        <end position="158"/>
    </location>
</feature>
<accession>A0ABU0DX78</accession>
<evidence type="ECO:0000313" key="3">
    <source>
        <dbReference type="Proteomes" id="UP001236723"/>
    </source>
</evidence>
<dbReference type="InterPro" id="IPR011528">
    <property type="entry name" value="NERD"/>
</dbReference>
<dbReference type="Pfam" id="PF08378">
    <property type="entry name" value="NERD"/>
    <property type="match status" value="1"/>
</dbReference>
<sequence length="244" mass="28682">MIIKDISFTPYYLKLLCLANRLDPYHAKYEQVKDRIKREHSGYIGEKRVLYPLKKLTFPNFILHNIRLQAAFSNKHFQMDFILVTPNFILIIESKNMSGDVVMHEGSHQLFHHDKAYDDPLNQVEEQKFQLVNWLAQTNYGQIPIETVVVMTSPNVRMNIHPSHQQHIKKIIPLAKLPAYIRRVNEHYNQSILLVGTARQLAYYFKECHEDHEPDILGRFGVNFDELIQGVTCEKCNFITIVYE</sequence>
<dbReference type="PROSITE" id="PS50965">
    <property type="entry name" value="NERD"/>
    <property type="match status" value="1"/>
</dbReference>
<dbReference type="RefSeq" id="WP_307070160.1">
    <property type="nucleotide sequence ID" value="NZ_JAUSUP010000022.1"/>
</dbReference>
<dbReference type="EMBL" id="JAUSUP010000022">
    <property type="protein sequence ID" value="MDQ0353061.1"/>
    <property type="molecule type" value="Genomic_DNA"/>
</dbReference>
<protein>
    <recommendedName>
        <fullName evidence="1">NERD domain-containing protein</fullName>
    </recommendedName>
</protein>
<organism evidence="2 3">
    <name type="scientific">Alkalibacillus filiformis</name>
    <dbReference type="NCBI Taxonomy" id="200990"/>
    <lineage>
        <taxon>Bacteria</taxon>
        <taxon>Bacillati</taxon>
        <taxon>Bacillota</taxon>
        <taxon>Bacilli</taxon>
        <taxon>Bacillales</taxon>
        <taxon>Bacillaceae</taxon>
        <taxon>Alkalibacillus</taxon>
    </lineage>
</organism>
<name>A0ABU0DX78_9BACI</name>
<reference evidence="2 3" key="1">
    <citation type="submission" date="2023-07" db="EMBL/GenBank/DDBJ databases">
        <title>Genomic Encyclopedia of Type Strains, Phase IV (KMG-IV): sequencing the most valuable type-strain genomes for metagenomic binning, comparative biology and taxonomic classification.</title>
        <authorList>
            <person name="Goeker M."/>
        </authorList>
    </citation>
    <scope>NUCLEOTIDE SEQUENCE [LARGE SCALE GENOMIC DNA]</scope>
    <source>
        <strain evidence="2 3">DSM 15448</strain>
    </source>
</reference>